<reference evidence="2" key="1">
    <citation type="journal article" date="2021" name="Sci. Rep.">
        <title>Diploid genomic architecture of Nitzschia inconspicua, an elite biomass production diatom.</title>
        <authorList>
            <person name="Oliver A."/>
            <person name="Podell S."/>
            <person name="Pinowska A."/>
            <person name="Traller J.C."/>
            <person name="Smith S.R."/>
            <person name="McClure R."/>
            <person name="Beliaev A."/>
            <person name="Bohutskyi P."/>
            <person name="Hill E.A."/>
            <person name="Rabines A."/>
            <person name="Zheng H."/>
            <person name="Allen L.Z."/>
            <person name="Kuo A."/>
            <person name="Grigoriev I.V."/>
            <person name="Allen A.E."/>
            <person name="Hazlebeck D."/>
            <person name="Allen E.E."/>
        </authorList>
    </citation>
    <scope>NUCLEOTIDE SEQUENCE</scope>
    <source>
        <strain evidence="2">Hildebrandi</strain>
    </source>
</reference>
<dbReference type="OrthoDB" id="54261at2759"/>
<sequence length="422" mass="48125">MIVLDRSPPRSPHNQKVIPSILKFTFIIMLLVSCHVLLDIFWYFSRQYLTYTEGHWIIGITNESGRESKDAQLPLEVSGLSHADSSASPTVPLQQIIVTSNRTTNPTVSAQNNNTAIVFTAAYLTDCKVMRLEYLLQTAPSSMDIWLLHNHNVTKKIYPNRFQKSSTFLRMLKQRFPRFYEVNQQSEPLDAFDTSRSGTSKSSFVKWVVSHPKYQHAWNFEDDVWLTGRWDLFLKEYESRDDDFVGFLGSRKPHWNQYESCHFDRISSVIAESSKNETNITTINSTVIDRVQCKEIASLGALWSLLRISRQFAALLLDDIQSGAIYGHHETVVHPLMLRHHHLTSHDIMESHIGVMAAGGHGKFLNGRKLNLTFLGPVSSNRLYHPVKCEAYEKDAASMEQLKALLTSIGWKAGREVNGTNK</sequence>
<keyword evidence="3" id="KW-1185">Reference proteome</keyword>
<feature type="transmembrane region" description="Helical" evidence="1">
    <location>
        <begin position="21"/>
        <end position="44"/>
    </location>
</feature>
<dbReference type="AlphaFoldDB" id="A0A9K3KYE7"/>
<protein>
    <submittedName>
        <fullName evidence="2">Uncharacterized protein</fullName>
    </submittedName>
</protein>
<evidence type="ECO:0000313" key="2">
    <source>
        <dbReference type="EMBL" id="KAG7352193.1"/>
    </source>
</evidence>
<evidence type="ECO:0000313" key="3">
    <source>
        <dbReference type="Proteomes" id="UP000693970"/>
    </source>
</evidence>
<dbReference type="Proteomes" id="UP000693970">
    <property type="component" value="Unassembled WGS sequence"/>
</dbReference>
<keyword evidence="1" id="KW-0472">Membrane</keyword>
<keyword evidence="1" id="KW-0812">Transmembrane</keyword>
<comment type="caution">
    <text evidence="2">The sequence shown here is derived from an EMBL/GenBank/DDBJ whole genome shotgun (WGS) entry which is preliminary data.</text>
</comment>
<evidence type="ECO:0000256" key="1">
    <source>
        <dbReference type="SAM" id="Phobius"/>
    </source>
</evidence>
<dbReference type="PROSITE" id="PS51257">
    <property type="entry name" value="PROKAR_LIPOPROTEIN"/>
    <property type="match status" value="1"/>
</dbReference>
<accession>A0A9K3KYE7</accession>
<dbReference type="EMBL" id="JAGRRH010000017">
    <property type="protein sequence ID" value="KAG7352193.1"/>
    <property type="molecule type" value="Genomic_DNA"/>
</dbReference>
<keyword evidence="1" id="KW-1133">Transmembrane helix</keyword>
<organism evidence="2 3">
    <name type="scientific">Nitzschia inconspicua</name>
    <dbReference type="NCBI Taxonomy" id="303405"/>
    <lineage>
        <taxon>Eukaryota</taxon>
        <taxon>Sar</taxon>
        <taxon>Stramenopiles</taxon>
        <taxon>Ochrophyta</taxon>
        <taxon>Bacillariophyta</taxon>
        <taxon>Bacillariophyceae</taxon>
        <taxon>Bacillariophycidae</taxon>
        <taxon>Bacillariales</taxon>
        <taxon>Bacillariaceae</taxon>
        <taxon>Nitzschia</taxon>
    </lineage>
</organism>
<name>A0A9K3KYE7_9STRA</name>
<proteinExistence type="predicted"/>
<reference evidence="2" key="2">
    <citation type="submission" date="2021-04" db="EMBL/GenBank/DDBJ databases">
        <authorList>
            <person name="Podell S."/>
        </authorList>
    </citation>
    <scope>NUCLEOTIDE SEQUENCE</scope>
    <source>
        <strain evidence="2">Hildebrandi</strain>
    </source>
</reference>
<gene>
    <name evidence="2" type="ORF">IV203_008241</name>
</gene>